<dbReference type="InterPro" id="IPR036237">
    <property type="entry name" value="Xyl_isomerase-like_sf"/>
</dbReference>
<dbReference type="RefSeq" id="WP_212596482.1">
    <property type="nucleotide sequence ID" value="NZ_CP073587.1"/>
</dbReference>
<evidence type="ECO:0000313" key="2">
    <source>
        <dbReference type="EMBL" id="QUN07485.1"/>
    </source>
</evidence>
<dbReference type="HAMAP" id="MF_00697">
    <property type="entry name" value="UPF0276"/>
    <property type="match status" value="1"/>
</dbReference>
<dbReference type="PANTHER" id="PTHR42194:SF1">
    <property type="entry name" value="UPF0276 PROTEIN HI_1600"/>
    <property type="match status" value="1"/>
</dbReference>
<dbReference type="Pfam" id="PF05114">
    <property type="entry name" value="MbnB_TglH_ChrH"/>
    <property type="match status" value="1"/>
</dbReference>
<dbReference type="SUPFAM" id="SSF51658">
    <property type="entry name" value="Xylose isomerase-like"/>
    <property type="match status" value="1"/>
</dbReference>
<dbReference type="Proteomes" id="UP000679575">
    <property type="component" value="Chromosome"/>
</dbReference>
<evidence type="ECO:0000313" key="3">
    <source>
        <dbReference type="Proteomes" id="UP000679575"/>
    </source>
</evidence>
<gene>
    <name evidence="2" type="ORF">KDN34_01820</name>
</gene>
<comment type="similarity">
    <text evidence="1">Belongs to the UPF0276 family.</text>
</comment>
<evidence type="ECO:0000256" key="1">
    <source>
        <dbReference type="HAMAP-Rule" id="MF_00697"/>
    </source>
</evidence>
<keyword evidence="3" id="KW-1185">Reference proteome</keyword>
<dbReference type="InterPro" id="IPR007801">
    <property type="entry name" value="MbnB/TglH/ChrH"/>
</dbReference>
<dbReference type="Gene3D" id="3.20.20.150">
    <property type="entry name" value="Divalent-metal-dependent TIM barrel enzymes"/>
    <property type="match status" value="1"/>
</dbReference>
<sequence>MQMPQGAGLGLRRQLLDEVLTTSPTEVDFWELAPENWLGLRGRYAKQLARVSERYPLICHGLSLSIGGPDPLDMELLASIKRFMQQNEISIYSEHLSYCSADGHLYDLLPIPFTPAAVTYVVTRIQQVQDYLRQPLILENASYYLAPGAEMTELEFLLQVQQRSGCQLLLDVNNTYVNACNHDYDPLAFIQALPSAAISYLHMAGHFREDDGLLIDTHGASVIDPVWCLLQQTYAIHGVKPTLLERDFNIPPLTQLLTELAQITTYQHEVEEVRDAS</sequence>
<dbReference type="NCBIfam" id="NF003818">
    <property type="entry name" value="PRK05409.1"/>
    <property type="match status" value="1"/>
</dbReference>
<dbReference type="PANTHER" id="PTHR42194">
    <property type="entry name" value="UPF0276 PROTEIN HI_1600"/>
    <property type="match status" value="1"/>
</dbReference>
<name>A0ABX7YXG1_9GAMM</name>
<accession>A0ABX7YXG1</accession>
<dbReference type="EMBL" id="CP073587">
    <property type="protein sequence ID" value="QUN07485.1"/>
    <property type="molecule type" value="Genomic_DNA"/>
</dbReference>
<proteinExistence type="inferred from homology"/>
<reference evidence="2 3" key="1">
    <citation type="submission" date="2021-04" db="EMBL/GenBank/DDBJ databases">
        <title>Novel species identification of genus Shewanella.</title>
        <authorList>
            <person name="Liu G."/>
        </authorList>
    </citation>
    <scope>NUCLEOTIDE SEQUENCE [LARGE SCALE GENOMIC DNA]</scope>
    <source>
        <strain evidence="2 3">FJAT-54481</strain>
    </source>
</reference>
<organism evidence="2 3">
    <name type="scientific">Shewanella yunxiaonensis</name>
    <dbReference type="NCBI Taxonomy" id="2829809"/>
    <lineage>
        <taxon>Bacteria</taxon>
        <taxon>Pseudomonadati</taxon>
        <taxon>Pseudomonadota</taxon>
        <taxon>Gammaproteobacteria</taxon>
        <taxon>Alteromonadales</taxon>
        <taxon>Shewanellaceae</taxon>
        <taxon>Shewanella</taxon>
    </lineage>
</organism>
<protein>
    <recommendedName>
        <fullName evidence="1">UPF0276 protein KDN34_01820</fullName>
    </recommendedName>
</protein>